<proteinExistence type="predicted"/>
<keyword evidence="3" id="KW-1185">Reference proteome</keyword>
<organism evidence="2 3">
    <name type="scientific">Abeliophyllum distichum</name>
    <dbReference type="NCBI Taxonomy" id="126358"/>
    <lineage>
        <taxon>Eukaryota</taxon>
        <taxon>Viridiplantae</taxon>
        <taxon>Streptophyta</taxon>
        <taxon>Embryophyta</taxon>
        <taxon>Tracheophyta</taxon>
        <taxon>Spermatophyta</taxon>
        <taxon>Magnoliopsida</taxon>
        <taxon>eudicotyledons</taxon>
        <taxon>Gunneridae</taxon>
        <taxon>Pentapetalae</taxon>
        <taxon>asterids</taxon>
        <taxon>lamiids</taxon>
        <taxon>Lamiales</taxon>
        <taxon>Oleaceae</taxon>
        <taxon>Forsythieae</taxon>
        <taxon>Abeliophyllum</taxon>
    </lineage>
</organism>
<evidence type="ECO:0000313" key="3">
    <source>
        <dbReference type="Proteomes" id="UP001604336"/>
    </source>
</evidence>
<reference evidence="3" key="1">
    <citation type="submission" date="2024-07" db="EMBL/GenBank/DDBJ databases">
        <title>Two chromosome-level genome assemblies of Korean endemic species Abeliophyllum distichum and Forsythia ovata (Oleaceae).</title>
        <authorList>
            <person name="Jang H."/>
        </authorList>
    </citation>
    <scope>NUCLEOTIDE SEQUENCE [LARGE SCALE GENOMIC DNA]</scope>
</reference>
<feature type="region of interest" description="Disordered" evidence="1">
    <location>
        <begin position="69"/>
        <end position="103"/>
    </location>
</feature>
<dbReference type="EMBL" id="JBFOLK010000013">
    <property type="protein sequence ID" value="KAL2465773.1"/>
    <property type="molecule type" value="Genomic_DNA"/>
</dbReference>
<evidence type="ECO:0000256" key="1">
    <source>
        <dbReference type="SAM" id="MobiDB-lite"/>
    </source>
</evidence>
<sequence length="103" mass="11351">MSNGISITHGPKIPYYSVPYELNHNMANNMLTLSTDACASSHGLMHDSRGYTDRNIIIKSKLLYTVSDISSHSPQATKGPTTPSRTSWLRTSNAHSSETLNDR</sequence>
<name>A0ABD1PQW5_9LAMI</name>
<dbReference type="Proteomes" id="UP001604336">
    <property type="component" value="Unassembled WGS sequence"/>
</dbReference>
<accession>A0ABD1PQW5</accession>
<dbReference type="AlphaFoldDB" id="A0ABD1PQW5"/>
<gene>
    <name evidence="2" type="ORF">Adt_41624</name>
</gene>
<protein>
    <submittedName>
        <fullName evidence="2">Uncharacterized protein</fullName>
    </submittedName>
</protein>
<evidence type="ECO:0000313" key="2">
    <source>
        <dbReference type="EMBL" id="KAL2465773.1"/>
    </source>
</evidence>
<comment type="caution">
    <text evidence="2">The sequence shown here is derived from an EMBL/GenBank/DDBJ whole genome shotgun (WGS) entry which is preliminary data.</text>
</comment>